<dbReference type="RefSeq" id="WP_231035748.1">
    <property type="nucleotide sequence ID" value="NZ_JAJNGX010000022.1"/>
</dbReference>
<evidence type="ECO:0000313" key="2">
    <source>
        <dbReference type="Proteomes" id="UP000809337"/>
    </source>
</evidence>
<dbReference type="Proteomes" id="UP000809337">
    <property type="component" value="Unassembled WGS sequence"/>
</dbReference>
<evidence type="ECO:0000313" key="1">
    <source>
        <dbReference type="EMBL" id="MBM2356915.1"/>
    </source>
</evidence>
<protein>
    <submittedName>
        <fullName evidence="1">Uncharacterized protein</fullName>
    </submittedName>
</protein>
<proteinExistence type="predicted"/>
<accession>A0A9Q2NRJ1</accession>
<dbReference type="EMBL" id="JAFBWN010000022">
    <property type="protein sequence ID" value="MBM2356915.1"/>
    <property type="molecule type" value="Genomic_DNA"/>
</dbReference>
<dbReference type="AlphaFoldDB" id="A0A9Q2NRJ1"/>
<sequence>MKPTNSHFEPKPRWILSVPDLSNDRGSARYLVTRSNGETAEVILNKRKRQVVDTLLKTELFCASTVRIGDVVFRLKEDDDLHAETKALANGRKYYSLSGVTYLGPVDIGNGGAA</sequence>
<organism evidence="1 2">
    <name type="scientific">Pseudosulfitobacter pseudonitzschiae</name>
    <dbReference type="NCBI Taxonomy" id="1402135"/>
    <lineage>
        <taxon>Bacteria</taxon>
        <taxon>Pseudomonadati</taxon>
        <taxon>Pseudomonadota</taxon>
        <taxon>Alphaproteobacteria</taxon>
        <taxon>Rhodobacterales</taxon>
        <taxon>Roseobacteraceae</taxon>
        <taxon>Pseudosulfitobacter</taxon>
    </lineage>
</organism>
<name>A0A9Q2NRJ1_9RHOB</name>
<gene>
    <name evidence="1" type="ORF">JQX14_20375</name>
</gene>
<reference evidence="1" key="1">
    <citation type="submission" date="2021-01" db="EMBL/GenBank/DDBJ databases">
        <title>Diatom-associated Roseobacters Show Island Model of Population Structure.</title>
        <authorList>
            <person name="Qu L."/>
            <person name="Feng X."/>
            <person name="Chen Y."/>
            <person name="Li L."/>
            <person name="Wang X."/>
            <person name="Hu Z."/>
            <person name="Wang H."/>
            <person name="Luo H."/>
        </authorList>
    </citation>
    <scope>NUCLEOTIDE SEQUENCE</scope>
    <source>
        <strain evidence="1">SM26-45</strain>
    </source>
</reference>
<comment type="caution">
    <text evidence="1">The sequence shown here is derived from an EMBL/GenBank/DDBJ whole genome shotgun (WGS) entry which is preliminary data.</text>
</comment>